<feature type="compositionally biased region" description="Low complexity" evidence="1">
    <location>
        <begin position="1300"/>
        <end position="1332"/>
    </location>
</feature>
<dbReference type="Proteomes" id="UP000816034">
    <property type="component" value="Unassembled WGS sequence"/>
</dbReference>
<accession>A0AA88H1G6</accession>
<keyword evidence="3" id="KW-1185">Reference proteome</keyword>
<feature type="compositionally biased region" description="Low complexity" evidence="1">
    <location>
        <begin position="985"/>
        <end position="1001"/>
    </location>
</feature>
<feature type="compositionally biased region" description="Low complexity" evidence="1">
    <location>
        <begin position="690"/>
        <end position="717"/>
    </location>
</feature>
<feature type="compositionally biased region" description="Low complexity" evidence="1">
    <location>
        <begin position="315"/>
        <end position="336"/>
    </location>
</feature>
<feature type="region of interest" description="Disordered" evidence="1">
    <location>
        <begin position="1416"/>
        <end position="1453"/>
    </location>
</feature>
<name>A0AA88H1G6_NAELO</name>
<evidence type="ECO:0000256" key="1">
    <source>
        <dbReference type="SAM" id="MobiDB-lite"/>
    </source>
</evidence>
<evidence type="ECO:0000313" key="3">
    <source>
        <dbReference type="Proteomes" id="UP000816034"/>
    </source>
</evidence>
<feature type="compositionally biased region" description="Low complexity" evidence="1">
    <location>
        <begin position="283"/>
        <end position="306"/>
    </location>
</feature>
<feature type="region of interest" description="Disordered" evidence="1">
    <location>
        <begin position="280"/>
        <end position="353"/>
    </location>
</feature>
<feature type="compositionally biased region" description="Low complexity" evidence="1">
    <location>
        <begin position="1209"/>
        <end position="1244"/>
    </location>
</feature>
<comment type="caution">
    <text evidence="2">The sequence shown here is derived from an EMBL/GenBank/DDBJ whole genome shotgun (WGS) entry which is preliminary data.</text>
</comment>
<organism evidence="2 3">
    <name type="scientific">Naegleria lovaniensis</name>
    <name type="common">Amoeba</name>
    <dbReference type="NCBI Taxonomy" id="51637"/>
    <lineage>
        <taxon>Eukaryota</taxon>
        <taxon>Discoba</taxon>
        <taxon>Heterolobosea</taxon>
        <taxon>Tetramitia</taxon>
        <taxon>Eutetramitia</taxon>
        <taxon>Vahlkampfiidae</taxon>
        <taxon>Naegleria</taxon>
    </lineage>
</organism>
<reference evidence="2 3" key="1">
    <citation type="journal article" date="2018" name="BMC Genomics">
        <title>The genome of Naegleria lovaniensis, the basis for a comparative approach to unravel pathogenicity factors of the human pathogenic amoeba N. fowleri.</title>
        <authorList>
            <person name="Liechti N."/>
            <person name="Schurch N."/>
            <person name="Bruggmann R."/>
            <person name="Wittwer M."/>
        </authorList>
    </citation>
    <scope>NUCLEOTIDE SEQUENCE [LARGE SCALE GENOMIC DNA]</scope>
    <source>
        <strain evidence="2 3">ATCC 30569</strain>
    </source>
</reference>
<evidence type="ECO:0000313" key="2">
    <source>
        <dbReference type="EMBL" id="KAG2389293.1"/>
    </source>
</evidence>
<feature type="compositionally biased region" description="Low complexity" evidence="1">
    <location>
        <begin position="1418"/>
        <end position="1436"/>
    </location>
</feature>
<dbReference type="GeneID" id="68106306"/>
<feature type="region of interest" description="Disordered" evidence="1">
    <location>
        <begin position="1293"/>
        <end position="1340"/>
    </location>
</feature>
<gene>
    <name evidence="2" type="ORF">C9374_013853</name>
</gene>
<feature type="region of interest" description="Disordered" evidence="1">
    <location>
        <begin position="658"/>
        <end position="728"/>
    </location>
</feature>
<feature type="compositionally biased region" description="Basic and acidic residues" evidence="1">
    <location>
        <begin position="100"/>
        <end position="116"/>
    </location>
</feature>
<dbReference type="EMBL" id="PYSW02000007">
    <property type="protein sequence ID" value="KAG2389293.1"/>
    <property type="molecule type" value="Genomic_DNA"/>
</dbReference>
<feature type="region of interest" description="Disordered" evidence="1">
    <location>
        <begin position="415"/>
        <end position="442"/>
    </location>
</feature>
<feature type="region of interest" description="Disordered" evidence="1">
    <location>
        <begin position="141"/>
        <end position="160"/>
    </location>
</feature>
<protein>
    <submittedName>
        <fullName evidence="2">Uncharacterized protein</fullName>
    </submittedName>
</protein>
<dbReference type="RefSeq" id="XP_044553285.1">
    <property type="nucleotide sequence ID" value="XM_044689775.1"/>
</dbReference>
<feature type="compositionally biased region" description="Polar residues" evidence="1">
    <location>
        <begin position="1437"/>
        <end position="1446"/>
    </location>
</feature>
<feature type="region of interest" description="Disordered" evidence="1">
    <location>
        <begin position="1208"/>
        <end position="1245"/>
    </location>
</feature>
<feature type="region of interest" description="Disordered" evidence="1">
    <location>
        <begin position="100"/>
        <end position="131"/>
    </location>
</feature>
<sequence>MIPLYHYHTAHAPLSSRSEMNHVGPSPSTHTTTAAMANMATMIINNFYHQCLAGYTQAQHIQHINQLTNDVKIAYLCTNALTPLGNHDDEITSPLLGNEEQDHHQHLSQDESDHNDLNNNNNHNNNNEGILDTLNLSHSTLQFEEEPKPPRSSVLVPTSATSLAQSPLSSNVSLFDQFQQEKEEHTPLNTHPCIHKTTTSFECFHNGYKEKQLESLFDSDEEENTHLEEEASSHPLNSYSSSLFKYTSEVRRQHWLEEEQAFKNNFNQNRMVQPILHYSHQPTKSSTSSLSSASSSSSTSGTNTPTPVLPEDNNNRPNNMQQWNMQQPQPSLSLPQYSTNQQPSFMNTDNNPTMKLSLPQQQQPTFPPSQNPNSTFMQSNLLNQPPTSFAFPMYYQAQQQPLSTLLNTLTSSINTPQPSSSILRPQQAISSSDRTKPFASSQNEEAMNRNFYQKKLSHANKSPAIENNNQVQSGNNNKYTLSGFDQLQQQQQQNINPLQFMTATSTVDKNNPRTDAEWLLRNMNQQATNNIGMTQNISKNSETNRGIQDTNNSFSSLASKFWTENIGTGTGEQGNDAVTSGLTEIKELNTPTLENILRVFNTASSNGMDTVGNDQNAMPYTNSLFHTTANNNNNLNRINMQYNNLNEKMKVTIPKSNAADTSQVGSNTLMVDPTKPSSILSSEYHDETSSHSLSRSSSGSLASDAGRSSVSSSSTMSGHQLGRANRNGNEDRSWKVFYQDSAYRDDNSLIKRPSFMLKTRTDNIMDQIPPILYSSLKYQFNIAVFLSTEKATQLLMSHKENLESIMHASAMSLGGFIIATIETALVGEIEEMEDDDELMSLVRDEVNPTRKICNGVVNGDIQLALQPIEAIEATEAKAFKPFLHQLKQEIKEHEQADEQDAHKWSCVHNKTKIQFTDLPFHNKKSSFVMRVCFYLNHEFKERKPILVMESAPFKIFARRNKKSYFSGANTTGTAKEEDVSHLAKSTSTTSGISSVSTASSSKQGASNKRRREDTKKKSQKVKKPLEPEEEREVLVQYENELLSLMNTLDTIKDRVEHQAAVRSFIQTLVGPELAQQYMSHLRGKYPSIMQAPAASLPANIEMLPVGGTSAKKSKGPFPANLSVDTKSLGKVTPMHAARLITPASTTVLDTTQQPYLQQQAQPFMNPNLAFNPLVNIPNMANAPLFLTTGMPMNATEASALNMQPTYSDSIPVTTTSNVPPSSTQLSGVSTTTPKTTLPSSSQTSNDMLQSIGQQNVLDLMTPPYQSSLLFDFQRSPTGFGNISTPRFSSTTTYSPLGMVPSSNQGSSSTSGFFSPPTSTQPPQKTSSIQQPQGEPRDTSGIRPQNLIQMLQPQNKIDFNKLKTTSNSSDTSFINDYLSELLEDNANSNNMLSPINLLGTPTSANLGSDLPSFNFFERNSQSNNNNNTNNNNGTNNSHVQQQASGSEFQEDPLTPKTLAFLTQSKLV</sequence>
<feature type="compositionally biased region" description="Polar residues" evidence="1">
    <location>
        <begin position="658"/>
        <end position="681"/>
    </location>
</feature>
<feature type="region of interest" description="Disordered" evidence="1">
    <location>
        <begin position="218"/>
        <end position="239"/>
    </location>
</feature>
<proteinExistence type="predicted"/>
<feature type="compositionally biased region" description="Polar residues" evidence="1">
    <location>
        <begin position="337"/>
        <end position="353"/>
    </location>
</feature>
<feature type="region of interest" description="Disordered" evidence="1">
    <location>
        <begin position="966"/>
        <end position="1030"/>
    </location>
</feature>
<feature type="compositionally biased region" description="Polar residues" evidence="1">
    <location>
        <begin position="416"/>
        <end position="442"/>
    </location>
</feature>
<feature type="compositionally biased region" description="Low complexity" evidence="1">
    <location>
        <begin position="117"/>
        <end position="127"/>
    </location>
</feature>